<organism evidence="2 3">
    <name type="scientific">Methylobacterium cerastii</name>
    <dbReference type="NCBI Taxonomy" id="932741"/>
    <lineage>
        <taxon>Bacteria</taxon>
        <taxon>Pseudomonadati</taxon>
        <taxon>Pseudomonadota</taxon>
        <taxon>Alphaproteobacteria</taxon>
        <taxon>Hyphomicrobiales</taxon>
        <taxon>Methylobacteriaceae</taxon>
        <taxon>Methylobacterium</taxon>
    </lineage>
</organism>
<dbReference type="Gene3D" id="3.40.50.150">
    <property type="entry name" value="Vaccinia Virus protein VP39"/>
    <property type="match status" value="1"/>
</dbReference>
<keyword evidence="2" id="KW-0489">Methyltransferase</keyword>
<dbReference type="EMBL" id="BPQG01000039">
    <property type="protein sequence ID" value="GJD44848.1"/>
    <property type="molecule type" value="Genomic_DNA"/>
</dbReference>
<sequence>MTSHLQQDQQPPLWSRFAEAYEAAFEPLTDVFADAALQALELRSGELCLDVAAGTGGAALMAAARGARVVAIDAAEGMVARIRERGKEAGLPVRAAVMDAQALALSDASCDAGLSVFGIILCPDPVRALEEMGRVVRPGRPLAIVTWTEPQNYDLVTRLIGAVTAVRGPQAPPTEGPAQLRFREEAALRALFESARVPLDRIVRIEADLRARSAGWLAEHLAFAPGLAAMLDAQGPDRRAMVARFADDLRRDQGDGPVALGAVGFLAIGRAPG</sequence>
<dbReference type="Pfam" id="PF13649">
    <property type="entry name" value="Methyltransf_25"/>
    <property type="match status" value="1"/>
</dbReference>
<keyword evidence="3" id="KW-1185">Reference proteome</keyword>
<dbReference type="Proteomes" id="UP001055117">
    <property type="component" value="Unassembled WGS sequence"/>
</dbReference>
<reference evidence="2 3" key="1">
    <citation type="journal article" date="2021" name="Front. Microbiol.">
        <title>Comprehensive Comparative Genomics and Phenotyping of Methylobacterium Species.</title>
        <authorList>
            <person name="Alessa O."/>
            <person name="Ogura Y."/>
            <person name="Fujitani Y."/>
            <person name="Takami H."/>
            <person name="Hayashi T."/>
            <person name="Sahin N."/>
            <person name="Tani A."/>
        </authorList>
    </citation>
    <scope>NUCLEOTIDE SEQUENCE [LARGE SCALE GENOMIC DNA]</scope>
    <source>
        <strain evidence="2 3">DSM 23679</strain>
    </source>
</reference>
<dbReference type="PANTHER" id="PTHR43591">
    <property type="entry name" value="METHYLTRANSFERASE"/>
    <property type="match status" value="1"/>
</dbReference>
<gene>
    <name evidence="2" type="primary">COQ5_3</name>
    <name evidence="2" type="ORF">AFCDBAGC_2717</name>
</gene>
<evidence type="ECO:0000313" key="2">
    <source>
        <dbReference type="EMBL" id="GJD44848.1"/>
    </source>
</evidence>
<dbReference type="GO" id="GO:0032259">
    <property type="term" value="P:methylation"/>
    <property type="evidence" value="ECO:0007669"/>
    <property type="project" value="UniProtKB-KW"/>
</dbReference>
<accession>A0ABQ4QHY5</accession>
<evidence type="ECO:0000313" key="3">
    <source>
        <dbReference type="Proteomes" id="UP001055117"/>
    </source>
</evidence>
<dbReference type="GO" id="GO:0008168">
    <property type="term" value="F:methyltransferase activity"/>
    <property type="evidence" value="ECO:0007669"/>
    <property type="project" value="UniProtKB-KW"/>
</dbReference>
<dbReference type="InterPro" id="IPR041698">
    <property type="entry name" value="Methyltransf_25"/>
</dbReference>
<name>A0ABQ4QHY5_9HYPH</name>
<feature type="domain" description="Methyltransferase" evidence="1">
    <location>
        <begin position="49"/>
        <end position="139"/>
    </location>
</feature>
<evidence type="ECO:0000259" key="1">
    <source>
        <dbReference type="Pfam" id="PF13649"/>
    </source>
</evidence>
<comment type="caution">
    <text evidence="2">The sequence shown here is derived from an EMBL/GenBank/DDBJ whole genome shotgun (WGS) entry which is preliminary data.</text>
</comment>
<dbReference type="SUPFAM" id="SSF53335">
    <property type="entry name" value="S-adenosyl-L-methionine-dependent methyltransferases"/>
    <property type="match status" value="1"/>
</dbReference>
<dbReference type="InterPro" id="IPR029063">
    <property type="entry name" value="SAM-dependent_MTases_sf"/>
</dbReference>
<proteinExistence type="predicted"/>
<dbReference type="PANTHER" id="PTHR43591:SF24">
    <property type="entry name" value="2-METHOXY-6-POLYPRENYL-1,4-BENZOQUINOL METHYLASE, MITOCHONDRIAL"/>
    <property type="match status" value="1"/>
</dbReference>
<protein>
    <submittedName>
        <fullName evidence="2">2-methoxy-6-polyprenyl-1,4-benzoquinol methylase, mitochondrial</fullName>
    </submittedName>
</protein>
<keyword evidence="2" id="KW-0808">Transferase</keyword>